<dbReference type="Gene3D" id="3.10.129.10">
    <property type="entry name" value="Hotdog Thioesterase"/>
    <property type="match status" value="1"/>
</dbReference>
<reference evidence="3 4" key="1">
    <citation type="journal article" date="2017" name="Int. J. Syst. Evol. Microbiol.">
        <title>Jeotgalibaca porci sp. nov. and Jeotgalibaca arthritidis sp. nov., isolated from pigs, and emended description of the genus Jeotgalibaca.</title>
        <authorList>
            <person name="Zamora L."/>
            <person name="Perez-Sancho M."/>
            <person name="Dominguez L."/>
            <person name="Fernandez-Garayzabal J.F."/>
            <person name="Vela A.I."/>
        </authorList>
    </citation>
    <scope>NUCLEOTIDE SEQUENCE [LARGE SCALE GENOMIC DNA]</scope>
    <source>
        <strain evidence="3 4">CECT 9157</strain>
    </source>
</reference>
<dbReference type="PANTHER" id="PTHR31793:SF27">
    <property type="entry name" value="NOVEL THIOESTERASE SUPERFAMILY DOMAIN AND SAPOSIN A-TYPE DOMAIN CONTAINING PROTEIN (0610012H03RIK)"/>
    <property type="match status" value="1"/>
</dbReference>
<dbReference type="Proteomes" id="UP000501451">
    <property type="component" value="Chromosome"/>
</dbReference>
<dbReference type="PIRSF" id="PIRSF003230">
    <property type="entry name" value="YbgC"/>
    <property type="match status" value="1"/>
</dbReference>
<dbReference type="CDD" id="cd00586">
    <property type="entry name" value="4HBT"/>
    <property type="match status" value="1"/>
</dbReference>
<dbReference type="NCBIfam" id="TIGR00051">
    <property type="entry name" value="YbgC/FadM family acyl-CoA thioesterase"/>
    <property type="match status" value="1"/>
</dbReference>
<gene>
    <name evidence="3" type="ORF">G7057_00955</name>
</gene>
<evidence type="ECO:0000256" key="1">
    <source>
        <dbReference type="ARBA" id="ARBA00005953"/>
    </source>
</evidence>
<dbReference type="GO" id="GO:0047617">
    <property type="term" value="F:fatty acyl-CoA hydrolase activity"/>
    <property type="evidence" value="ECO:0007669"/>
    <property type="project" value="TreeGrafter"/>
</dbReference>
<organism evidence="3 4">
    <name type="scientific">Jeotgalibaca arthritidis</name>
    <dbReference type="NCBI Taxonomy" id="1868794"/>
    <lineage>
        <taxon>Bacteria</taxon>
        <taxon>Bacillati</taxon>
        <taxon>Bacillota</taxon>
        <taxon>Bacilli</taxon>
        <taxon>Lactobacillales</taxon>
        <taxon>Carnobacteriaceae</taxon>
        <taxon>Jeotgalibaca</taxon>
    </lineage>
</organism>
<dbReference type="Pfam" id="PF13279">
    <property type="entry name" value="4HBT_2"/>
    <property type="match status" value="1"/>
</dbReference>
<dbReference type="InterPro" id="IPR050563">
    <property type="entry name" value="4-hydroxybenzoyl-CoA_TE"/>
</dbReference>
<dbReference type="InterPro" id="IPR029069">
    <property type="entry name" value="HotDog_dom_sf"/>
</dbReference>
<dbReference type="EMBL" id="CP049740">
    <property type="protein sequence ID" value="QII81178.1"/>
    <property type="molecule type" value="Genomic_DNA"/>
</dbReference>
<dbReference type="PANTHER" id="PTHR31793">
    <property type="entry name" value="4-HYDROXYBENZOYL-COA THIOESTERASE FAMILY MEMBER"/>
    <property type="match status" value="1"/>
</dbReference>
<evidence type="ECO:0000313" key="4">
    <source>
        <dbReference type="Proteomes" id="UP000501451"/>
    </source>
</evidence>
<protein>
    <submittedName>
        <fullName evidence="3">Acyl-CoA thioesterase</fullName>
    </submittedName>
</protein>
<evidence type="ECO:0000256" key="2">
    <source>
        <dbReference type="ARBA" id="ARBA00022801"/>
    </source>
</evidence>
<dbReference type="InterPro" id="IPR006684">
    <property type="entry name" value="YbgC/YbaW"/>
</dbReference>
<keyword evidence="4" id="KW-1185">Reference proteome</keyword>
<proteinExistence type="inferred from homology"/>
<keyword evidence="2" id="KW-0378">Hydrolase</keyword>
<name>A0A6G7K7F2_9LACT</name>
<dbReference type="AlphaFoldDB" id="A0A6G7K7F2"/>
<comment type="similarity">
    <text evidence="1">Belongs to the 4-hydroxybenzoyl-CoA thioesterase family.</text>
</comment>
<dbReference type="KEGG" id="jar:G7057_00955"/>
<accession>A0A6G7K7F2</accession>
<dbReference type="SUPFAM" id="SSF54637">
    <property type="entry name" value="Thioesterase/thiol ester dehydrase-isomerase"/>
    <property type="match status" value="1"/>
</dbReference>
<sequence length="150" mass="17527">MSPIFLLKEFCLLNKHFYEHKTQYYETDQMRIIHHSNYIRWFEEARIDFMDQMGMSYDQMEKMGVIIPVLSVSADYKSMVRFGETVIIQTTISSYNGVKLALDYQVTDKETGDLRTMGSSLHCFLNEAGRPVSLKRRAPVIHQLFLDASK</sequence>
<evidence type="ECO:0000313" key="3">
    <source>
        <dbReference type="EMBL" id="QII81178.1"/>
    </source>
</evidence>